<evidence type="ECO:0000259" key="1">
    <source>
        <dbReference type="PROSITE" id="PS50966"/>
    </source>
</evidence>
<feature type="domain" description="SWIM-type" evidence="1">
    <location>
        <begin position="500"/>
        <end position="541"/>
    </location>
</feature>
<accession>A0A3B0Z198</accession>
<dbReference type="EMBL" id="UOFL01000073">
    <property type="protein sequence ID" value="VAW75054.1"/>
    <property type="molecule type" value="Genomic_DNA"/>
</dbReference>
<dbReference type="PROSITE" id="PS50966">
    <property type="entry name" value="ZF_SWIM"/>
    <property type="match status" value="1"/>
</dbReference>
<protein>
    <submittedName>
        <fullName evidence="2">Zinc finger, SWIM-type</fullName>
    </submittedName>
</protein>
<sequence length="547" mass="63908">MLFNHRYHGSSKVASSAASTEMSFAPDTHREPTYFVAELGQHLNFREAISSLHDVVISDMRFKPRDKTDYMTWLKENEQQLLADWLDVGLDDLNRITEVRGDLNALYKARRRSMGPFYRAQQKYFDYLYKYDYDAWFVLDPVITINPDQIFFECFSQDESSYGRLSCNYEVFKNIDSFACGTTNIDYSNDLYNEFQKIRDYKNTQFKVEPGGFEVTTHNDDSFVENKIDLPDSWVRGFLQVSSAMTMPMRTLTLHPMDMYNICLILKRKKEKIGPRSIRFILRPGQPVKIIFEPWNTELICKRSCYEGEADEIRMWGRRRLSILERLIPITKKFTVNLLGTGMPSFFIAHMNDMDFTLGLSGWTANDWSRLGNFDLMAPRVEADDITKKRVFNALKENWVESVASLAKRLNLNKSLVAGSLQAYTQAGRVVYDLVNQVYRVRELSKDPLPMKLLRFSNEREDRASNFVNAKLVKIKERMIQENALHIRGTVMDDGRKYKTSIVIDDDQRLSEAECECHFFVRNRLYEGPCEHMLALRIKHNENGRKI</sequence>
<dbReference type="InterPro" id="IPR007527">
    <property type="entry name" value="Znf_SWIM"/>
</dbReference>
<dbReference type="GO" id="GO:0008270">
    <property type="term" value="F:zinc ion binding"/>
    <property type="evidence" value="ECO:0007669"/>
    <property type="project" value="InterPro"/>
</dbReference>
<gene>
    <name evidence="2" type="ORF">MNBD_GAMMA12-759</name>
</gene>
<proteinExistence type="predicted"/>
<dbReference type="AlphaFoldDB" id="A0A3B0Z198"/>
<organism evidence="2">
    <name type="scientific">hydrothermal vent metagenome</name>
    <dbReference type="NCBI Taxonomy" id="652676"/>
    <lineage>
        <taxon>unclassified sequences</taxon>
        <taxon>metagenomes</taxon>
        <taxon>ecological metagenomes</taxon>
    </lineage>
</organism>
<name>A0A3B0Z198_9ZZZZ</name>
<evidence type="ECO:0000313" key="2">
    <source>
        <dbReference type="EMBL" id="VAW75054.1"/>
    </source>
</evidence>
<reference evidence="2" key="1">
    <citation type="submission" date="2018-06" db="EMBL/GenBank/DDBJ databases">
        <authorList>
            <person name="Zhirakovskaya E."/>
        </authorList>
    </citation>
    <scope>NUCLEOTIDE SEQUENCE</scope>
</reference>